<reference evidence="3 4" key="1">
    <citation type="submission" date="2018-08" db="EMBL/GenBank/DDBJ databases">
        <title>Bacillus jemisoniae sp. nov., Bacillus chryseoplanitiae sp. nov., Bacillus resnikiae sp. nov., and Bacillus frankliniae sp. nov., isolated from Viking spacecraft and associated surfaces.</title>
        <authorList>
            <person name="Seuylemezian A."/>
            <person name="Vaishampayan P."/>
        </authorList>
    </citation>
    <scope>NUCLEOTIDE SEQUENCE [LARGE SCALE GENOMIC DNA]</scope>
    <source>
        <strain evidence="3 4">JJ-247</strain>
    </source>
</reference>
<name>A0A398BE49_9BACI</name>
<dbReference type="GO" id="GO:0051213">
    <property type="term" value="F:dioxygenase activity"/>
    <property type="evidence" value="ECO:0007669"/>
    <property type="project" value="UniProtKB-KW"/>
</dbReference>
<dbReference type="SUPFAM" id="SSF54593">
    <property type="entry name" value="Glyoxalase/Bleomycin resistance protein/Dihydroxybiphenyl dioxygenase"/>
    <property type="match status" value="1"/>
</dbReference>
<feature type="domain" description="VOC" evidence="2">
    <location>
        <begin position="2"/>
        <end position="116"/>
    </location>
</feature>
<evidence type="ECO:0000313" key="4">
    <source>
        <dbReference type="Proteomes" id="UP000265816"/>
    </source>
</evidence>
<dbReference type="AlphaFoldDB" id="A0A398BE49"/>
<dbReference type="GO" id="GO:0004493">
    <property type="term" value="F:methylmalonyl-CoA epimerase activity"/>
    <property type="evidence" value="ECO:0007669"/>
    <property type="project" value="TreeGrafter"/>
</dbReference>
<dbReference type="Pfam" id="PF00903">
    <property type="entry name" value="Glyoxalase"/>
    <property type="match status" value="1"/>
</dbReference>
<evidence type="ECO:0000259" key="2">
    <source>
        <dbReference type="PROSITE" id="PS51819"/>
    </source>
</evidence>
<dbReference type="InterPro" id="IPR037523">
    <property type="entry name" value="VOC_core"/>
</dbReference>
<dbReference type="InterPro" id="IPR051785">
    <property type="entry name" value="MMCE/EMCE_epimerase"/>
</dbReference>
<dbReference type="PROSITE" id="PS51819">
    <property type="entry name" value="VOC"/>
    <property type="match status" value="1"/>
</dbReference>
<accession>A0A398BE49</accession>
<dbReference type="RefSeq" id="WP_119112709.1">
    <property type="nucleotide sequence ID" value="NZ_CBCSEO010000002.1"/>
</dbReference>
<gene>
    <name evidence="3" type="ORF">D1970_10050</name>
</gene>
<dbReference type="Proteomes" id="UP000265816">
    <property type="component" value="Unassembled WGS sequence"/>
</dbReference>
<keyword evidence="1" id="KW-0479">Metal-binding</keyword>
<evidence type="ECO:0000313" key="3">
    <source>
        <dbReference type="EMBL" id="RID85856.1"/>
    </source>
</evidence>
<proteinExistence type="predicted"/>
<dbReference type="InterPro" id="IPR004360">
    <property type="entry name" value="Glyas_Fos-R_dOase_dom"/>
</dbReference>
<dbReference type="GO" id="GO:0046491">
    <property type="term" value="P:L-methylmalonyl-CoA metabolic process"/>
    <property type="evidence" value="ECO:0007669"/>
    <property type="project" value="TreeGrafter"/>
</dbReference>
<organism evidence="3 4">
    <name type="scientific">Mesobacillus zeae</name>
    <dbReference type="NCBI Taxonomy" id="1917180"/>
    <lineage>
        <taxon>Bacteria</taxon>
        <taxon>Bacillati</taxon>
        <taxon>Bacillota</taxon>
        <taxon>Bacilli</taxon>
        <taxon>Bacillales</taxon>
        <taxon>Bacillaceae</taxon>
        <taxon>Mesobacillus</taxon>
    </lineage>
</organism>
<dbReference type="OrthoDB" id="9814858at2"/>
<dbReference type="PANTHER" id="PTHR43048">
    <property type="entry name" value="METHYLMALONYL-COA EPIMERASE"/>
    <property type="match status" value="1"/>
</dbReference>
<sequence>MKFHHFALEVLDLEKTKKFYKEVLGFSDNSCIDFMGEEVLFLKNGETKIELLKRTKGPGISSNAHFCFEADGMNKLLKQFKKYGYHPIEGPYQLKNGWTTVFFEGPEQEILEFIELPK</sequence>
<comment type="caution">
    <text evidence="3">The sequence shown here is derived from an EMBL/GenBank/DDBJ whole genome shotgun (WGS) entry which is preliminary data.</text>
</comment>
<keyword evidence="4" id="KW-1185">Reference proteome</keyword>
<keyword evidence="3" id="KW-0223">Dioxygenase</keyword>
<dbReference type="Gene3D" id="3.10.180.10">
    <property type="entry name" value="2,3-Dihydroxybiphenyl 1,2-Dioxygenase, domain 1"/>
    <property type="match status" value="1"/>
</dbReference>
<dbReference type="EMBL" id="QWVT01000015">
    <property type="protein sequence ID" value="RID85856.1"/>
    <property type="molecule type" value="Genomic_DNA"/>
</dbReference>
<dbReference type="GO" id="GO:0046872">
    <property type="term" value="F:metal ion binding"/>
    <property type="evidence" value="ECO:0007669"/>
    <property type="project" value="UniProtKB-KW"/>
</dbReference>
<evidence type="ECO:0000256" key="1">
    <source>
        <dbReference type="ARBA" id="ARBA00022723"/>
    </source>
</evidence>
<protein>
    <submittedName>
        <fullName evidence="3">Glyoxalase/bleomycin resistance/dioxygenase family protein</fullName>
    </submittedName>
</protein>
<keyword evidence="3" id="KW-0560">Oxidoreductase</keyword>
<dbReference type="PANTHER" id="PTHR43048:SF3">
    <property type="entry name" value="METHYLMALONYL-COA EPIMERASE, MITOCHONDRIAL"/>
    <property type="match status" value="1"/>
</dbReference>
<dbReference type="InterPro" id="IPR029068">
    <property type="entry name" value="Glyas_Bleomycin-R_OHBP_Dase"/>
</dbReference>